<accession>A0A6A6JRA0</accession>
<sequence length="461" mass="51665">MVVDPEQSPFFKDRRAQGCIVVRELPKFDLESYISNYDGPTRILRLRHIGSHSPYLAVDAYRMAISQAKEGKNVQLYTDLVEQFNQIAPDDPLATKDDAWVEKKKQDVKAEGERLNHELRAYKNNLIQESIRMGNEDLGHFYAACGDHAEAVRAFNRMRDNCTSPKQIADMNLRLVVNYIAQSAWMAVQTSLIKLEAVGLRPEEKSKLDPVISACYGLSYMCTGNYLDAANSFINTSSSFMTMEPVGGVQWQREVISANDVAVYGGLCALASMDRNELQTNVLGDSNFRNFLELEPHIRRAITLFCNSKYSACLEVLEGYRTDYLLDMYLCDRLSVIYGKIRTKSIVQYFVPFSCVTLEEMASKFGTGDENASIEDELAKMISTGLLNARIDLVDGLLISPPTNLRHDVHSNALAMAEKYEHTLQLRLTRLNLLNAGMSIKPDKSKEGGPFTPGEGGYAAL</sequence>
<dbReference type="RefSeq" id="XP_033656689.1">
    <property type="nucleotide sequence ID" value="XM_033797912.1"/>
</dbReference>
<dbReference type="SMART" id="SM00088">
    <property type="entry name" value="PINT"/>
    <property type="match status" value="1"/>
</dbReference>
<dbReference type="AlphaFoldDB" id="A0A6A6JRA0"/>
<dbReference type="InterPro" id="IPR036390">
    <property type="entry name" value="WH_DNA-bd_sf"/>
</dbReference>
<keyword evidence="5" id="KW-0736">Signalosome</keyword>
<dbReference type="InterPro" id="IPR045135">
    <property type="entry name" value="Rpn7_N"/>
</dbReference>
<dbReference type="GO" id="GO:0005737">
    <property type="term" value="C:cytoplasm"/>
    <property type="evidence" value="ECO:0007669"/>
    <property type="project" value="UniProtKB-SubCell"/>
</dbReference>
<dbReference type="PANTHER" id="PTHR14145">
    <property type="entry name" value="26S PROTESOME SUBUNIT 6"/>
    <property type="match status" value="1"/>
</dbReference>
<dbReference type="InterPro" id="IPR000095">
    <property type="entry name" value="CRIB_dom"/>
</dbReference>
<dbReference type="PANTHER" id="PTHR14145:SF2">
    <property type="entry name" value="COP9 SIGNALOSOME COMPLEX SUBUNIT 1"/>
    <property type="match status" value="1"/>
</dbReference>
<proteinExistence type="inferred from homology"/>
<evidence type="ECO:0000256" key="6">
    <source>
        <dbReference type="ARBA" id="ARBA00023242"/>
    </source>
</evidence>
<protein>
    <submittedName>
        <fullName evidence="10">PCI-domain-containing protein</fullName>
    </submittedName>
</protein>
<evidence type="ECO:0000259" key="9">
    <source>
        <dbReference type="PROSITE" id="PS50250"/>
    </source>
</evidence>
<dbReference type="GO" id="GO:0008180">
    <property type="term" value="C:COP9 signalosome"/>
    <property type="evidence" value="ECO:0007669"/>
    <property type="project" value="UniProtKB-KW"/>
</dbReference>
<feature type="region of interest" description="Disordered" evidence="7">
    <location>
        <begin position="442"/>
        <end position="461"/>
    </location>
</feature>
<dbReference type="InterPro" id="IPR000717">
    <property type="entry name" value="PCI_dom"/>
</dbReference>
<evidence type="ECO:0000256" key="3">
    <source>
        <dbReference type="ARBA" id="ARBA00008793"/>
    </source>
</evidence>
<evidence type="ECO:0000259" key="8">
    <source>
        <dbReference type="PROSITE" id="PS50108"/>
    </source>
</evidence>
<dbReference type="PROSITE" id="PS50250">
    <property type="entry name" value="PCI"/>
    <property type="match status" value="1"/>
</dbReference>
<keyword evidence="11" id="KW-1185">Reference proteome</keyword>
<feature type="domain" description="CRIB" evidence="8">
    <location>
        <begin position="399"/>
        <end position="412"/>
    </location>
</feature>
<evidence type="ECO:0000313" key="10">
    <source>
        <dbReference type="EMBL" id="KAF2279150.1"/>
    </source>
</evidence>
<keyword evidence="6" id="KW-0539">Nucleus</keyword>
<dbReference type="Pfam" id="PF01399">
    <property type="entry name" value="PCI"/>
    <property type="match status" value="1"/>
</dbReference>
<name>A0A6A6JRA0_WESOR</name>
<gene>
    <name evidence="10" type="ORF">EI97DRAFT_431351</name>
</gene>
<dbReference type="OrthoDB" id="422427at2759"/>
<dbReference type="Pfam" id="PF10602">
    <property type="entry name" value="RPN7"/>
    <property type="match status" value="1"/>
</dbReference>
<dbReference type="PROSITE" id="PS50108">
    <property type="entry name" value="CRIB"/>
    <property type="match status" value="1"/>
</dbReference>
<dbReference type="EMBL" id="ML986487">
    <property type="protein sequence ID" value="KAF2279150.1"/>
    <property type="molecule type" value="Genomic_DNA"/>
</dbReference>
<dbReference type="GeneID" id="54551087"/>
<reference evidence="10" key="1">
    <citation type="journal article" date="2020" name="Stud. Mycol.">
        <title>101 Dothideomycetes genomes: a test case for predicting lifestyles and emergence of pathogens.</title>
        <authorList>
            <person name="Haridas S."/>
            <person name="Albert R."/>
            <person name="Binder M."/>
            <person name="Bloem J."/>
            <person name="Labutti K."/>
            <person name="Salamov A."/>
            <person name="Andreopoulos B."/>
            <person name="Baker S."/>
            <person name="Barry K."/>
            <person name="Bills G."/>
            <person name="Bluhm B."/>
            <person name="Cannon C."/>
            <person name="Castanera R."/>
            <person name="Culley D."/>
            <person name="Daum C."/>
            <person name="Ezra D."/>
            <person name="Gonzalez J."/>
            <person name="Henrissat B."/>
            <person name="Kuo A."/>
            <person name="Liang C."/>
            <person name="Lipzen A."/>
            <person name="Lutzoni F."/>
            <person name="Magnuson J."/>
            <person name="Mondo S."/>
            <person name="Nolan M."/>
            <person name="Ohm R."/>
            <person name="Pangilinan J."/>
            <person name="Park H.-J."/>
            <person name="Ramirez L."/>
            <person name="Alfaro M."/>
            <person name="Sun H."/>
            <person name="Tritt A."/>
            <person name="Yoshinaga Y."/>
            <person name="Zwiers L.-H."/>
            <person name="Turgeon B."/>
            <person name="Goodwin S."/>
            <person name="Spatafora J."/>
            <person name="Crous P."/>
            <person name="Grigoriev I."/>
        </authorList>
    </citation>
    <scope>NUCLEOTIDE SEQUENCE</scope>
    <source>
        <strain evidence="10">CBS 379.55</strain>
    </source>
</reference>
<dbReference type="Gene3D" id="1.25.40.570">
    <property type="match status" value="1"/>
</dbReference>
<comment type="subcellular location">
    <subcellularLocation>
        <location evidence="2">Cytoplasm</location>
    </subcellularLocation>
    <subcellularLocation>
        <location evidence="1">Nucleus</location>
    </subcellularLocation>
</comment>
<evidence type="ECO:0000256" key="1">
    <source>
        <dbReference type="ARBA" id="ARBA00004123"/>
    </source>
</evidence>
<organism evidence="10 11">
    <name type="scientific">Westerdykella ornata</name>
    <dbReference type="NCBI Taxonomy" id="318751"/>
    <lineage>
        <taxon>Eukaryota</taxon>
        <taxon>Fungi</taxon>
        <taxon>Dikarya</taxon>
        <taxon>Ascomycota</taxon>
        <taxon>Pezizomycotina</taxon>
        <taxon>Dothideomycetes</taxon>
        <taxon>Pleosporomycetidae</taxon>
        <taxon>Pleosporales</taxon>
        <taxon>Sporormiaceae</taxon>
        <taxon>Westerdykella</taxon>
    </lineage>
</organism>
<keyword evidence="4" id="KW-0963">Cytoplasm</keyword>
<feature type="domain" description="PCI" evidence="9">
    <location>
        <begin position="225"/>
        <end position="405"/>
    </location>
</feature>
<comment type="similarity">
    <text evidence="3">Belongs to the CSN1 family.</text>
</comment>
<evidence type="ECO:0000313" key="11">
    <source>
        <dbReference type="Proteomes" id="UP000800097"/>
    </source>
</evidence>
<dbReference type="Proteomes" id="UP000800097">
    <property type="component" value="Unassembled WGS sequence"/>
</dbReference>
<evidence type="ECO:0000256" key="5">
    <source>
        <dbReference type="ARBA" id="ARBA00022790"/>
    </source>
</evidence>
<evidence type="ECO:0000256" key="2">
    <source>
        <dbReference type="ARBA" id="ARBA00004496"/>
    </source>
</evidence>
<dbReference type="InterPro" id="IPR019585">
    <property type="entry name" value="Rpn7/CSN1"/>
</dbReference>
<evidence type="ECO:0000256" key="7">
    <source>
        <dbReference type="SAM" id="MobiDB-lite"/>
    </source>
</evidence>
<evidence type="ECO:0000256" key="4">
    <source>
        <dbReference type="ARBA" id="ARBA00022490"/>
    </source>
</evidence>
<dbReference type="SUPFAM" id="SSF46785">
    <property type="entry name" value="Winged helix' DNA-binding domain"/>
    <property type="match status" value="1"/>
</dbReference>